<comment type="caution">
    <text evidence="4">The sequence shown here is derived from an EMBL/GenBank/DDBJ whole genome shotgun (WGS) entry which is preliminary data.</text>
</comment>
<feature type="region of interest" description="Disordered" evidence="2">
    <location>
        <begin position="385"/>
        <end position="409"/>
    </location>
</feature>
<dbReference type="PANTHER" id="PTHR22100">
    <property type="entry name" value="WINGS APART-LIKE PROTEIN HOMOLOG"/>
    <property type="match status" value="1"/>
</dbReference>
<dbReference type="InterPro" id="IPR016024">
    <property type="entry name" value="ARM-type_fold"/>
</dbReference>
<reference evidence="4" key="2">
    <citation type="submission" date="2021-08" db="EMBL/GenBank/DDBJ databases">
        <authorList>
            <person name="Gostincar C."/>
            <person name="Sun X."/>
            <person name="Song Z."/>
            <person name="Gunde-Cimerman N."/>
        </authorList>
    </citation>
    <scope>NUCLEOTIDE SEQUENCE</scope>
    <source>
        <strain evidence="4">EXF-9911</strain>
    </source>
</reference>
<feature type="non-terminal residue" evidence="4">
    <location>
        <position position="861"/>
    </location>
</feature>
<evidence type="ECO:0000256" key="2">
    <source>
        <dbReference type="SAM" id="MobiDB-lite"/>
    </source>
</evidence>
<dbReference type="Gene3D" id="1.25.10.10">
    <property type="entry name" value="Leucine-rich Repeat Variant"/>
    <property type="match status" value="1"/>
</dbReference>
<comment type="similarity">
    <text evidence="1">Belongs to the WAPL family.</text>
</comment>
<feature type="compositionally biased region" description="Polar residues" evidence="2">
    <location>
        <begin position="170"/>
        <end position="179"/>
    </location>
</feature>
<feature type="compositionally biased region" description="Low complexity" evidence="2">
    <location>
        <begin position="334"/>
        <end position="348"/>
    </location>
</feature>
<feature type="compositionally biased region" description="Polar residues" evidence="2">
    <location>
        <begin position="26"/>
        <end position="36"/>
    </location>
</feature>
<organism evidence="4 5">
    <name type="scientific">Aureobasidium melanogenum</name>
    <name type="common">Aureobasidium pullulans var. melanogenum</name>
    <dbReference type="NCBI Taxonomy" id="46634"/>
    <lineage>
        <taxon>Eukaryota</taxon>
        <taxon>Fungi</taxon>
        <taxon>Dikarya</taxon>
        <taxon>Ascomycota</taxon>
        <taxon>Pezizomycotina</taxon>
        <taxon>Dothideomycetes</taxon>
        <taxon>Dothideomycetidae</taxon>
        <taxon>Dothideales</taxon>
        <taxon>Saccotheciaceae</taxon>
        <taxon>Aureobasidium</taxon>
    </lineage>
</organism>
<sequence length="861" mass="94143">MTTLPASYGHGDRRKRPVVTYGRPARNSTFSATSVKSFYDESRNGASPSKLKRPTASTIRKSKDADDEFDVPMSDDEATTAPSKSKKPHKPPTKTSPLSARSDDNGKSNGHVDLASPRKRKRTVSQTTQSSVVRPLAKANKSQEVKTEIEKTAVDSAQLRRSKRQVATGIPTTSAPSSHNTDRHVVHTKRSVGLSTKSACPLSPVVASPTSPADSVSSISTTPKQKKLWHELLLSDPPDEGVQNSTLNPMHLSPHRTLNRPNSSMSQPLIANVPGTAKARIVDRLKGKTVSAHNSDESSEDEVDEPLEGMPSQNLELPRKSVQSVPQESTQHFQSQSRVQRQLSSTSQGAQKVTYARSRTYLQDSLEDMIFGDLPIDATERPIASARRTKTSPRTTSKTKVSINHDSDEESVQGIRSIHDLRAAGHKSRFMDDVTRLLDDIKNPKPSTRSQRRMALMELSGTLADAEFVSRFIENGFDASIIAQFQYAGMDVLADMLLCVVLTRIAQASASLLQGGVLDFLTSYLDDAKDINQIARERKSNMSKVAQSDYVEFMEKFRSSDIWEDCSPEYLSPSSVALMSINCIIVAHRRNKNSGTILSPHTASKLVSLATNHTSGSEHTSQAVINRALSTLEAATTLDVDSTSSDVWSVETLAQLAASLPQFLGMSRPSQELALRFCCSVTNDNKDNSSVFCEPHTIQLIMSLIIDGFNSRNTSVEVELDSDHDLLVLALGLMINLTGLSDAAREYAARVKDEGLAALVDIFVKGQKKAAESQSEEEMQAHIPYAWLSVLLGYICLNKGIRARVSSWLPGEKETVLVDAVEGIAQMSQQVDSQVAEEEREISSGFTQKLKALVADLRDGV</sequence>
<accession>A0A9P8E175</accession>
<dbReference type="PANTHER" id="PTHR22100:SF13">
    <property type="entry name" value="WINGS APART-LIKE PROTEIN HOMOLOG"/>
    <property type="match status" value="1"/>
</dbReference>
<feature type="compositionally biased region" description="Acidic residues" evidence="2">
    <location>
        <begin position="297"/>
        <end position="307"/>
    </location>
</feature>
<feature type="region of interest" description="Disordered" evidence="2">
    <location>
        <begin position="287"/>
        <end position="352"/>
    </location>
</feature>
<dbReference type="Pfam" id="PF07814">
    <property type="entry name" value="WAPL"/>
    <property type="match status" value="1"/>
</dbReference>
<feature type="compositionally biased region" description="Basic and acidic residues" evidence="2">
    <location>
        <begin position="141"/>
        <end position="153"/>
    </location>
</feature>
<name>A0A9P8E175_AURME</name>
<feature type="compositionally biased region" description="Acidic residues" evidence="2">
    <location>
        <begin position="65"/>
        <end position="78"/>
    </location>
</feature>
<dbReference type="AlphaFoldDB" id="A0A9P8E175"/>
<feature type="compositionally biased region" description="Polar residues" evidence="2">
    <location>
        <begin position="208"/>
        <end position="222"/>
    </location>
</feature>
<dbReference type="InterPro" id="IPR011989">
    <property type="entry name" value="ARM-like"/>
</dbReference>
<evidence type="ECO:0000313" key="5">
    <source>
        <dbReference type="Proteomes" id="UP000779574"/>
    </source>
</evidence>
<dbReference type="OrthoDB" id="78088at2759"/>
<evidence type="ECO:0000313" key="4">
    <source>
        <dbReference type="EMBL" id="KAG9670734.1"/>
    </source>
</evidence>
<feature type="domain" description="Wings apart-like protein C-terminal" evidence="3">
    <location>
        <begin position="415"/>
        <end position="742"/>
    </location>
</feature>
<reference evidence="4" key="1">
    <citation type="journal article" date="2021" name="J Fungi (Basel)">
        <title>Virulence traits and population genomics of the black yeast Aureobasidium melanogenum.</title>
        <authorList>
            <person name="Cernosa A."/>
            <person name="Sun X."/>
            <person name="Gostincar C."/>
            <person name="Fang C."/>
            <person name="Gunde-Cimerman N."/>
            <person name="Song Z."/>
        </authorList>
    </citation>
    <scope>NUCLEOTIDE SEQUENCE</scope>
    <source>
        <strain evidence="4">EXF-9911</strain>
    </source>
</reference>
<dbReference type="InterPro" id="IPR039874">
    <property type="entry name" value="WAPL"/>
</dbReference>
<dbReference type="InterPro" id="IPR022771">
    <property type="entry name" value="WAPL_C"/>
</dbReference>
<evidence type="ECO:0000256" key="1">
    <source>
        <dbReference type="ARBA" id="ARBA00006854"/>
    </source>
</evidence>
<feature type="compositionally biased region" description="Polar residues" evidence="2">
    <location>
        <begin position="311"/>
        <end position="333"/>
    </location>
</feature>
<protein>
    <recommendedName>
        <fullName evidence="3">Wings apart-like protein C-terminal domain-containing protein</fullName>
    </recommendedName>
</protein>
<evidence type="ECO:0000259" key="3">
    <source>
        <dbReference type="Pfam" id="PF07814"/>
    </source>
</evidence>
<dbReference type="EMBL" id="JAHFXF010001293">
    <property type="protein sequence ID" value="KAG9670734.1"/>
    <property type="molecule type" value="Genomic_DNA"/>
</dbReference>
<feature type="region of interest" description="Disordered" evidence="2">
    <location>
        <begin position="1"/>
        <end position="222"/>
    </location>
</feature>
<dbReference type="SUPFAM" id="SSF48371">
    <property type="entry name" value="ARM repeat"/>
    <property type="match status" value="1"/>
</dbReference>
<gene>
    <name evidence="4" type="ORF">KCU76_g17050</name>
</gene>
<proteinExistence type="inferred from homology"/>
<dbReference type="Proteomes" id="UP000779574">
    <property type="component" value="Unassembled WGS sequence"/>
</dbReference>